<feature type="region of interest" description="Disordered" evidence="1">
    <location>
        <begin position="32"/>
        <end position="137"/>
    </location>
</feature>
<gene>
    <name evidence="2" type="ORF">XAT740_LOCUS29445</name>
</gene>
<proteinExistence type="predicted"/>
<sequence>MAAVLSPYTPFMGFQQPSPFYSSFPFNYPTPPPPVANPYYRPQQYPTYSPPQAIRPYQKSAAVYPQPQPQQAPSCPGVQQQAQAYPKLQQQAPAYPKPQQPVNCSRLQQQQQQQQQAPVYPKPPSGQINPPPAPLPLRQQNVVQPRRVPAPPPPPPPPQPQNRTVEYVDAVPGTFRRRQPRIIRQVIKLPTPEPIYRQVRHRMPTPEREVIRRTVIKKANGDIVVRQQQPTRTKSQSRLESNSSRVSSYRHNVHTD</sequence>
<protein>
    <submittedName>
        <fullName evidence="2">Uncharacterized protein</fullName>
    </submittedName>
</protein>
<organism evidence="2 3">
    <name type="scientific">Adineta ricciae</name>
    <name type="common">Rotifer</name>
    <dbReference type="NCBI Taxonomy" id="249248"/>
    <lineage>
        <taxon>Eukaryota</taxon>
        <taxon>Metazoa</taxon>
        <taxon>Spiralia</taxon>
        <taxon>Gnathifera</taxon>
        <taxon>Rotifera</taxon>
        <taxon>Eurotatoria</taxon>
        <taxon>Bdelloidea</taxon>
        <taxon>Adinetida</taxon>
        <taxon>Adinetidae</taxon>
        <taxon>Adineta</taxon>
    </lineage>
</organism>
<dbReference type="AlphaFoldDB" id="A0A815EN18"/>
<evidence type="ECO:0000256" key="1">
    <source>
        <dbReference type="SAM" id="MobiDB-lite"/>
    </source>
</evidence>
<dbReference type="Proteomes" id="UP000663828">
    <property type="component" value="Unassembled WGS sequence"/>
</dbReference>
<comment type="caution">
    <text evidence="2">The sequence shown here is derived from an EMBL/GenBank/DDBJ whole genome shotgun (WGS) entry which is preliminary data.</text>
</comment>
<feature type="region of interest" description="Disordered" evidence="1">
    <location>
        <begin position="145"/>
        <end position="164"/>
    </location>
</feature>
<feature type="compositionally biased region" description="Low complexity" evidence="1">
    <location>
        <begin position="236"/>
        <end position="250"/>
    </location>
</feature>
<feature type="compositionally biased region" description="Pro residues" evidence="1">
    <location>
        <begin position="120"/>
        <end position="135"/>
    </location>
</feature>
<reference evidence="2" key="1">
    <citation type="submission" date="2021-02" db="EMBL/GenBank/DDBJ databases">
        <authorList>
            <person name="Nowell W R."/>
        </authorList>
    </citation>
    <scope>NUCLEOTIDE SEQUENCE</scope>
</reference>
<feature type="region of interest" description="Disordered" evidence="1">
    <location>
        <begin position="228"/>
        <end position="256"/>
    </location>
</feature>
<feature type="compositionally biased region" description="Pro residues" evidence="1">
    <location>
        <begin position="148"/>
        <end position="160"/>
    </location>
</feature>
<dbReference type="EMBL" id="CAJNOR010002565">
    <property type="protein sequence ID" value="CAF1312194.1"/>
    <property type="molecule type" value="Genomic_DNA"/>
</dbReference>
<evidence type="ECO:0000313" key="2">
    <source>
        <dbReference type="EMBL" id="CAF1312194.1"/>
    </source>
</evidence>
<keyword evidence="3" id="KW-1185">Reference proteome</keyword>
<name>A0A815EN18_ADIRI</name>
<feature type="compositionally biased region" description="Low complexity" evidence="1">
    <location>
        <begin position="69"/>
        <end position="94"/>
    </location>
</feature>
<accession>A0A815EN18</accession>
<evidence type="ECO:0000313" key="3">
    <source>
        <dbReference type="Proteomes" id="UP000663828"/>
    </source>
</evidence>